<evidence type="ECO:0000313" key="3">
    <source>
        <dbReference type="WBParaSite" id="GPUH_0002698101-mRNA-1"/>
    </source>
</evidence>
<reference evidence="1 2" key="2">
    <citation type="submission" date="2018-11" db="EMBL/GenBank/DDBJ databases">
        <authorList>
            <consortium name="Pathogen Informatics"/>
        </authorList>
    </citation>
    <scope>NUCLEOTIDE SEQUENCE [LARGE SCALE GENOMIC DNA]</scope>
</reference>
<evidence type="ECO:0000313" key="1">
    <source>
        <dbReference type="EMBL" id="VDN49720.1"/>
    </source>
</evidence>
<dbReference type="EMBL" id="UYRT01116027">
    <property type="protein sequence ID" value="VDN49720.1"/>
    <property type="molecule type" value="Genomic_DNA"/>
</dbReference>
<sequence length="53" mass="6021">MCTVVPDSGELEMETVEGSKMEVKIHFAGEVAQLFRANLETDSVCFRFRAYFT</sequence>
<name>A0A183F160_9BILA</name>
<gene>
    <name evidence="1" type="ORF">GPUH_LOCUS26951</name>
</gene>
<reference evidence="3" key="1">
    <citation type="submission" date="2016-06" db="UniProtKB">
        <authorList>
            <consortium name="WormBaseParasite"/>
        </authorList>
    </citation>
    <scope>IDENTIFICATION</scope>
</reference>
<dbReference type="Proteomes" id="UP000271098">
    <property type="component" value="Unassembled WGS sequence"/>
</dbReference>
<protein>
    <submittedName>
        <fullName evidence="3">Rad60-SLD domain-containing protein</fullName>
    </submittedName>
</protein>
<organism evidence="3">
    <name type="scientific">Gongylonema pulchrum</name>
    <dbReference type="NCBI Taxonomy" id="637853"/>
    <lineage>
        <taxon>Eukaryota</taxon>
        <taxon>Metazoa</taxon>
        <taxon>Ecdysozoa</taxon>
        <taxon>Nematoda</taxon>
        <taxon>Chromadorea</taxon>
        <taxon>Rhabditida</taxon>
        <taxon>Spirurina</taxon>
        <taxon>Spiruromorpha</taxon>
        <taxon>Spiruroidea</taxon>
        <taxon>Gongylonematidae</taxon>
        <taxon>Gongylonema</taxon>
    </lineage>
</organism>
<evidence type="ECO:0000313" key="2">
    <source>
        <dbReference type="Proteomes" id="UP000271098"/>
    </source>
</evidence>
<keyword evidence="2" id="KW-1185">Reference proteome</keyword>
<proteinExistence type="predicted"/>
<dbReference type="AlphaFoldDB" id="A0A183F160"/>
<dbReference type="WBParaSite" id="GPUH_0002698101-mRNA-1">
    <property type="protein sequence ID" value="GPUH_0002698101-mRNA-1"/>
    <property type="gene ID" value="GPUH_0002698101"/>
</dbReference>
<accession>A0A183F160</accession>